<reference evidence="1 2" key="1">
    <citation type="submission" date="2024-06" db="EMBL/GenBank/DDBJ databases">
        <title>Genomic Encyclopedia of Type Strains, Phase V (KMG-V): Genome sequencing to study the core and pangenomes of soil and plant-associated prokaryotes.</title>
        <authorList>
            <person name="Whitman W."/>
        </authorList>
    </citation>
    <scope>NUCLEOTIDE SEQUENCE [LARGE SCALE GENOMIC DNA]</scope>
    <source>
        <strain evidence="1 2">NE40</strain>
    </source>
</reference>
<name>A0ABV2SLY6_9GAMM</name>
<dbReference type="Gene3D" id="1.10.1900.20">
    <property type="entry name" value="Ribosomal protein L20"/>
    <property type="match status" value="1"/>
</dbReference>
<dbReference type="GO" id="GO:0005840">
    <property type="term" value="C:ribosome"/>
    <property type="evidence" value="ECO:0007669"/>
    <property type="project" value="UniProtKB-KW"/>
</dbReference>
<keyword evidence="1" id="KW-0687">Ribonucleoprotein</keyword>
<sequence length="51" mass="5724">MAHGTCKTWRRCKKVLKKAAIEVDRKVLADIVVHYKTVFGQLVEKAKAALA</sequence>
<evidence type="ECO:0000313" key="2">
    <source>
        <dbReference type="Proteomes" id="UP001549366"/>
    </source>
</evidence>
<accession>A0ABV2SLY6</accession>
<dbReference type="EMBL" id="JBEWTB010000002">
    <property type="protein sequence ID" value="MET4758783.1"/>
    <property type="molecule type" value="Genomic_DNA"/>
</dbReference>
<comment type="caution">
    <text evidence="1">The sequence shown here is derived from an EMBL/GenBank/DDBJ whole genome shotgun (WGS) entry which is preliminary data.</text>
</comment>
<keyword evidence="1" id="KW-0689">Ribosomal protein</keyword>
<evidence type="ECO:0000313" key="1">
    <source>
        <dbReference type="EMBL" id="MET4758783.1"/>
    </source>
</evidence>
<dbReference type="InterPro" id="IPR035566">
    <property type="entry name" value="Ribosomal_protein_bL20_C"/>
</dbReference>
<dbReference type="Proteomes" id="UP001549366">
    <property type="component" value="Unassembled WGS sequence"/>
</dbReference>
<proteinExistence type="predicted"/>
<organism evidence="1 2">
    <name type="scientific">Endozoicomonas lisbonensis</name>
    <dbReference type="NCBI Taxonomy" id="3120522"/>
    <lineage>
        <taxon>Bacteria</taxon>
        <taxon>Pseudomonadati</taxon>
        <taxon>Pseudomonadota</taxon>
        <taxon>Gammaproteobacteria</taxon>
        <taxon>Oceanospirillales</taxon>
        <taxon>Endozoicomonadaceae</taxon>
        <taxon>Endozoicomonas</taxon>
    </lineage>
</organism>
<protein>
    <submittedName>
        <fullName evidence="1">Ribosomal protein L20</fullName>
    </submittedName>
</protein>
<gene>
    <name evidence="1" type="ORF">V5J35_003975</name>
</gene>
<keyword evidence="2" id="KW-1185">Reference proteome</keyword>
<dbReference type="SUPFAM" id="SSF74731">
    <property type="entry name" value="Ribosomal protein L20"/>
    <property type="match status" value="1"/>
</dbReference>